<feature type="region of interest" description="Disordered" evidence="6">
    <location>
        <begin position="1"/>
        <end position="58"/>
    </location>
</feature>
<evidence type="ECO:0000256" key="5">
    <source>
        <dbReference type="ARBA" id="ARBA00023136"/>
    </source>
</evidence>
<sequence length="418" mass="41917">MNPRTAPSGASASTSTSASTSASAAGPAPAAAVTPSPGPAGGAPPGPAPAPGGGVRRGLPQRLRAHRSRLGTAAVLLLLLTLPYSALDIPVLLDGPVNSAGSLQLFALCLVFAGLAVSYDLLFGRTGLLSFGHALYIAGGAYGTQLAMSELGLTLVPAALLTLAAGSAAACLLGAVSLRSLALGGIGFAMVTLAFAQAGSIWVQRNPGGLTGGEEGLPLRADAVPQAFIGVANTVNVYWLALGYLVLTAAVAWTAAASPTGKVWQAVRDNEQRVSVLGRDPFRHKLGAFVLASALALLGGTVYLVVTGGVTPEASTADFTLTLLVMVVLGGAGTRWGPVVGGILFVYLDHRLGALGVSDAVAGLPEWLSAPLSEPLVVLGILFVAAVYLFPGGLTQAGRALRPRRRTPGRDAAEGASA</sequence>
<accession>A0A1I1HVZ8</accession>
<evidence type="ECO:0000256" key="8">
    <source>
        <dbReference type="SAM" id="SignalP"/>
    </source>
</evidence>
<dbReference type="PANTHER" id="PTHR30482:SF17">
    <property type="entry name" value="ABC TRANSPORTER ATP-BINDING PROTEIN"/>
    <property type="match status" value="1"/>
</dbReference>
<dbReference type="CDD" id="cd06581">
    <property type="entry name" value="TM_PBP1_LivM_like"/>
    <property type="match status" value="1"/>
</dbReference>
<dbReference type="RefSeq" id="WP_093837723.1">
    <property type="nucleotide sequence ID" value="NZ_FOLM01000002.1"/>
</dbReference>
<keyword evidence="5 7" id="KW-0472">Membrane</keyword>
<dbReference type="Proteomes" id="UP000199207">
    <property type="component" value="Unassembled WGS sequence"/>
</dbReference>
<dbReference type="GO" id="GO:0015658">
    <property type="term" value="F:branched-chain amino acid transmembrane transporter activity"/>
    <property type="evidence" value="ECO:0007669"/>
    <property type="project" value="InterPro"/>
</dbReference>
<evidence type="ECO:0000313" key="10">
    <source>
        <dbReference type="Proteomes" id="UP000199207"/>
    </source>
</evidence>
<evidence type="ECO:0000256" key="2">
    <source>
        <dbReference type="ARBA" id="ARBA00022475"/>
    </source>
</evidence>
<feature type="transmembrane region" description="Helical" evidence="7">
    <location>
        <begin position="376"/>
        <end position="397"/>
    </location>
</feature>
<dbReference type="STRING" id="910347.SAMN05421773_102451"/>
<comment type="subcellular location">
    <subcellularLocation>
        <location evidence="1">Cell membrane</location>
        <topology evidence="1">Multi-pass membrane protein</topology>
    </subcellularLocation>
</comment>
<evidence type="ECO:0000313" key="9">
    <source>
        <dbReference type="EMBL" id="SFC25150.1"/>
    </source>
</evidence>
<keyword evidence="8" id="KW-0732">Signal</keyword>
<dbReference type="PANTHER" id="PTHR30482">
    <property type="entry name" value="HIGH-AFFINITY BRANCHED-CHAIN AMINO ACID TRANSPORT SYSTEM PERMEASE"/>
    <property type="match status" value="1"/>
</dbReference>
<keyword evidence="4 7" id="KW-1133">Transmembrane helix</keyword>
<gene>
    <name evidence="9" type="ORF">SAMN05421773_102451</name>
</gene>
<dbReference type="InterPro" id="IPR043428">
    <property type="entry name" value="LivM-like"/>
</dbReference>
<evidence type="ECO:0000256" key="4">
    <source>
        <dbReference type="ARBA" id="ARBA00022989"/>
    </source>
</evidence>
<reference evidence="9 10" key="1">
    <citation type="submission" date="2016-10" db="EMBL/GenBank/DDBJ databases">
        <authorList>
            <person name="de Groot N.N."/>
        </authorList>
    </citation>
    <scope>NUCLEOTIDE SEQUENCE [LARGE SCALE GENOMIC DNA]</scope>
    <source>
        <strain evidence="9 10">CGMCC 4.5739</strain>
    </source>
</reference>
<feature type="transmembrane region" description="Helical" evidence="7">
    <location>
        <begin position="70"/>
        <end position="93"/>
    </location>
</feature>
<protein>
    <submittedName>
        <fullName evidence="9">Branched-chain amino acid transport system permease protein</fullName>
    </submittedName>
</protein>
<dbReference type="Pfam" id="PF02653">
    <property type="entry name" value="BPD_transp_2"/>
    <property type="match status" value="1"/>
</dbReference>
<evidence type="ECO:0000256" key="6">
    <source>
        <dbReference type="SAM" id="MobiDB-lite"/>
    </source>
</evidence>
<feature type="transmembrane region" description="Helical" evidence="7">
    <location>
        <begin position="154"/>
        <end position="174"/>
    </location>
</feature>
<name>A0A1I1HVZ8_9ACTN</name>
<evidence type="ECO:0000256" key="1">
    <source>
        <dbReference type="ARBA" id="ARBA00004651"/>
    </source>
</evidence>
<feature type="compositionally biased region" description="Pro residues" evidence="6">
    <location>
        <begin position="36"/>
        <end position="50"/>
    </location>
</feature>
<feature type="chain" id="PRO_5011761423" evidence="8">
    <location>
        <begin position="25"/>
        <end position="418"/>
    </location>
</feature>
<feature type="transmembrane region" description="Helical" evidence="7">
    <location>
        <begin position="237"/>
        <end position="256"/>
    </location>
</feature>
<proteinExistence type="predicted"/>
<feature type="transmembrane region" description="Helical" evidence="7">
    <location>
        <begin position="105"/>
        <end position="122"/>
    </location>
</feature>
<keyword evidence="10" id="KW-1185">Reference proteome</keyword>
<dbReference type="GO" id="GO:0005886">
    <property type="term" value="C:plasma membrane"/>
    <property type="evidence" value="ECO:0007669"/>
    <property type="project" value="UniProtKB-SubCell"/>
</dbReference>
<feature type="compositionally biased region" description="Low complexity" evidence="6">
    <location>
        <begin position="1"/>
        <end position="35"/>
    </location>
</feature>
<feature type="signal peptide" evidence="8">
    <location>
        <begin position="1"/>
        <end position="24"/>
    </location>
</feature>
<dbReference type="EMBL" id="FOLM01000002">
    <property type="protein sequence ID" value="SFC25150.1"/>
    <property type="molecule type" value="Genomic_DNA"/>
</dbReference>
<dbReference type="AlphaFoldDB" id="A0A1I1HVZ8"/>
<keyword evidence="2" id="KW-1003">Cell membrane</keyword>
<dbReference type="InterPro" id="IPR001851">
    <property type="entry name" value="ABC_transp_permease"/>
</dbReference>
<keyword evidence="3 7" id="KW-0812">Transmembrane</keyword>
<feature type="transmembrane region" description="Helical" evidence="7">
    <location>
        <begin position="321"/>
        <end position="345"/>
    </location>
</feature>
<feature type="transmembrane region" description="Helical" evidence="7">
    <location>
        <begin position="286"/>
        <end position="306"/>
    </location>
</feature>
<evidence type="ECO:0000256" key="7">
    <source>
        <dbReference type="SAM" id="Phobius"/>
    </source>
</evidence>
<evidence type="ECO:0000256" key="3">
    <source>
        <dbReference type="ARBA" id="ARBA00022692"/>
    </source>
</evidence>
<dbReference type="OrthoDB" id="9814461at2"/>
<organism evidence="9 10">
    <name type="scientific">Streptomyces aidingensis</name>
    <dbReference type="NCBI Taxonomy" id="910347"/>
    <lineage>
        <taxon>Bacteria</taxon>
        <taxon>Bacillati</taxon>
        <taxon>Actinomycetota</taxon>
        <taxon>Actinomycetes</taxon>
        <taxon>Kitasatosporales</taxon>
        <taxon>Streptomycetaceae</taxon>
        <taxon>Streptomyces</taxon>
    </lineage>
</organism>
<feature type="transmembrane region" description="Helical" evidence="7">
    <location>
        <begin position="181"/>
        <end position="203"/>
    </location>
</feature>